<accession>A0A8T2SXC1</accession>
<evidence type="ECO:0000313" key="7">
    <source>
        <dbReference type="EMBL" id="KAH7373035.1"/>
    </source>
</evidence>
<dbReference type="EMBL" id="CM035422">
    <property type="protein sequence ID" value="KAH7373035.1"/>
    <property type="molecule type" value="Genomic_DNA"/>
</dbReference>
<dbReference type="GO" id="GO:0022857">
    <property type="term" value="F:transmembrane transporter activity"/>
    <property type="evidence" value="ECO:0007669"/>
    <property type="project" value="InterPro"/>
</dbReference>
<dbReference type="PANTHER" id="PTHR11654">
    <property type="entry name" value="OLIGOPEPTIDE TRANSPORTER-RELATED"/>
    <property type="match status" value="1"/>
</dbReference>
<reference evidence="7" key="1">
    <citation type="submission" date="2021-08" db="EMBL/GenBank/DDBJ databases">
        <title>WGS assembly of Ceratopteris richardii.</title>
        <authorList>
            <person name="Marchant D.B."/>
            <person name="Chen G."/>
            <person name="Jenkins J."/>
            <person name="Shu S."/>
            <person name="Leebens-Mack J."/>
            <person name="Grimwood J."/>
            <person name="Schmutz J."/>
            <person name="Soltis P."/>
            <person name="Soltis D."/>
            <person name="Chen Z.-H."/>
        </authorList>
    </citation>
    <scope>NUCLEOTIDE SEQUENCE</scope>
    <source>
        <strain evidence="7">Whitten #5841</strain>
        <tissue evidence="7">Leaf</tissue>
    </source>
</reference>
<evidence type="ECO:0000313" key="8">
    <source>
        <dbReference type="Proteomes" id="UP000825935"/>
    </source>
</evidence>
<proteinExistence type="inferred from homology"/>
<keyword evidence="8" id="KW-1185">Reference proteome</keyword>
<dbReference type="Gene3D" id="1.20.1250.20">
    <property type="entry name" value="MFS general substrate transporter like domains"/>
    <property type="match status" value="1"/>
</dbReference>
<evidence type="ECO:0000256" key="5">
    <source>
        <dbReference type="ARBA" id="ARBA00023136"/>
    </source>
</evidence>
<dbReference type="SUPFAM" id="SSF103473">
    <property type="entry name" value="MFS general substrate transporter"/>
    <property type="match status" value="1"/>
</dbReference>
<feature type="transmembrane region" description="Helical" evidence="6">
    <location>
        <begin position="232"/>
        <end position="254"/>
    </location>
</feature>
<keyword evidence="5 6" id="KW-0472">Membrane</keyword>
<feature type="transmembrane region" description="Helical" evidence="6">
    <location>
        <begin position="68"/>
        <end position="92"/>
    </location>
</feature>
<feature type="transmembrane region" description="Helical" evidence="6">
    <location>
        <begin position="441"/>
        <end position="459"/>
    </location>
</feature>
<dbReference type="OrthoDB" id="8904098at2759"/>
<gene>
    <name evidence="7" type="ORF">KP509_17G033900</name>
</gene>
<organism evidence="7 8">
    <name type="scientific">Ceratopteris richardii</name>
    <name type="common">Triangle waterfern</name>
    <dbReference type="NCBI Taxonomy" id="49495"/>
    <lineage>
        <taxon>Eukaryota</taxon>
        <taxon>Viridiplantae</taxon>
        <taxon>Streptophyta</taxon>
        <taxon>Embryophyta</taxon>
        <taxon>Tracheophyta</taxon>
        <taxon>Polypodiopsida</taxon>
        <taxon>Polypodiidae</taxon>
        <taxon>Polypodiales</taxon>
        <taxon>Pteridineae</taxon>
        <taxon>Pteridaceae</taxon>
        <taxon>Parkerioideae</taxon>
        <taxon>Ceratopteris</taxon>
    </lineage>
</organism>
<feature type="transmembrane region" description="Helical" evidence="6">
    <location>
        <begin position="203"/>
        <end position="226"/>
    </location>
</feature>
<dbReference type="AlphaFoldDB" id="A0A8T2SXC1"/>
<comment type="similarity">
    <text evidence="2">Belongs to the major facilitator superfamily. Proton-dependent oligopeptide transporter (POT/PTR) (TC 2.A.17) family.</text>
</comment>
<feature type="transmembrane region" description="Helical" evidence="6">
    <location>
        <begin position="560"/>
        <end position="583"/>
    </location>
</feature>
<evidence type="ECO:0000256" key="6">
    <source>
        <dbReference type="SAM" id="Phobius"/>
    </source>
</evidence>
<feature type="transmembrane region" description="Helical" evidence="6">
    <location>
        <begin position="167"/>
        <end position="191"/>
    </location>
</feature>
<name>A0A8T2SXC1_CERRI</name>
<feature type="transmembrane region" description="Helical" evidence="6">
    <location>
        <begin position="515"/>
        <end position="540"/>
    </location>
</feature>
<evidence type="ECO:0000256" key="4">
    <source>
        <dbReference type="ARBA" id="ARBA00022989"/>
    </source>
</evidence>
<comment type="subcellular location">
    <subcellularLocation>
        <location evidence="1">Membrane</location>
        <topology evidence="1">Multi-pass membrane protein</topology>
    </subcellularLocation>
</comment>
<feature type="transmembrane region" description="Helical" evidence="6">
    <location>
        <begin position="354"/>
        <end position="375"/>
    </location>
</feature>
<feature type="transmembrane region" description="Helical" evidence="6">
    <location>
        <begin position="471"/>
        <end position="494"/>
    </location>
</feature>
<evidence type="ECO:0000256" key="3">
    <source>
        <dbReference type="ARBA" id="ARBA00022692"/>
    </source>
</evidence>
<dbReference type="InterPro" id="IPR000109">
    <property type="entry name" value="POT_fam"/>
</dbReference>
<feature type="transmembrane region" description="Helical" evidence="6">
    <location>
        <begin position="395"/>
        <end position="420"/>
    </location>
</feature>
<sequence>MGESLSSPQAQHRDGHFPLADERCPLLSCEAEDGSSPCSTIDASPSAYTDWLGRPACDRDLGGWKCSACLICAYGFGVLMTNGVLSNLVVFLVGQWGWSNASGASTVNTLSGTSYLSAFFTGALTDAYIGRAWTSIICQSLVMVCFFCATSILWVSRSLASAAALRIAFIVLLYTFMILSGPVLVSLTTFGADQLMSNEHKELYFKLVSITHTLAQLLATLVVTYVDEAGLWILGYWICTACAGLAAALIWVPAPHCRIYKVSKNALIRIAQVFVAAWRRRSLSDCNEGHIPNGCQESKCFSDPSIQRTSRANLMRFLDKAAVLSSTDPKLNEPNPWRICSVQQVEDLKTLLRVIPIGISFTFLTGTSALVTSLFEEQALVMDRQVTSWLILPAASLNFFSIAGALFIGFLNAFGGARWIGLLIRCCQGSRYDDSPSPLQMQGFGLVLCIIGTAFAAAVECWRLKTISEDGSLLSILWLVPQTLIIGASMHINVASSFDFFYREAPDELRMASNCILFLFHGCGNYVNSILVAAVTAITTRGGQKGWISSNLNEGHLDHFYWLYAFLLLVILCIHIAYASYYARTKKLQTLYRRFS</sequence>
<dbReference type="InterPro" id="IPR036259">
    <property type="entry name" value="MFS_trans_sf"/>
</dbReference>
<dbReference type="GO" id="GO:0016020">
    <property type="term" value="C:membrane"/>
    <property type="evidence" value="ECO:0007669"/>
    <property type="project" value="UniProtKB-SubCell"/>
</dbReference>
<protein>
    <submittedName>
        <fullName evidence="7">Uncharacterized protein</fullName>
    </submittedName>
</protein>
<evidence type="ECO:0000256" key="1">
    <source>
        <dbReference type="ARBA" id="ARBA00004141"/>
    </source>
</evidence>
<dbReference type="Pfam" id="PF00854">
    <property type="entry name" value="PTR2"/>
    <property type="match status" value="1"/>
</dbReference>
<evidence type="ECO:0000256" key="2">
    <source>
        <dbReference type="ARBA" id="ARBA00005982"/>
    </source>
</evidence>
<comment type="caution">
    <text evidence="7">The sequence shown here is derived from an EMBL/GenBank/DDBJ whole genome shotgun (WGS) entry which is preliminary data.</text>
</comment>
<feature type="transmembrane region" description="Helical" evidence="6">
    <location>
        <begin position="112"/>
        <end position="129"/>
    </location>
</feature>
<keyword evidence="4 6" id="KW-1133">Transmembrane helix</keyword>
<feature type="transmembrane region" description="Helical" evidence="6">
    <location>
        <begin position="136"/>
        <end position="155"/>
    </location>
</feature>
<dbReference type="Proteomes" id="UP000825935">
    <property type="component" value="Chromosome 17"/>
</dbReference>
<keyword evidence="3 6" id="KW-0812">Transmembrane</keyword>